<proteinExistence type="predicted"/>
<dbReference type="EMBL" id="RBXO01000001">
    <property type="protein sequence ID" value="RKT51717.1"/>
    <property type="molecule type" value="Genomic_DNA"/>
</dbReference>
<sequence length="293" mass="30856">MGEALLYGLVGLAILLVLWPTRSGAAKFLRRWGVAEPTEEQVAPALRYLRDRRLLYPLLFVLVPPVAGAVAELFGLPTPTAGALRHLASGIAALLIAEVVAALRPVRGARVATLTPRRWRDLLPRWGVALLSTLAAVSLLSAFAGLSAQSWARRAVGAVGFSEPYRAEVARPVGVVVVVGVVLGLVAVLGVVRLAVRRGSVADPAVDAVLRTRSARVAVGIGMAWMAWMVTLANGRLSALHSLSRSSGDGPGWLGAVRLIDSVGLLVLLVGVLGWIWVANPPSRTARAVEPGR</sequence>
<feature type="transmembrane region" description="Helical" evidence="1">
    <location>
        <begin position="127"/>
        <end position="152"/>
    </location>
</feature>
<evidence type="ECO:0000313" key="3">
    <source>
        <dbReference type="Proteomes" id="UP000282084"/>
    </source>
</evidence>
<gene>
    <name evidence="2" type="ORF">C8E97_0201</name>
</gene>
<keyword evidence="1" id="KW-0812">Transmembrane</keyword>
<feature type="transmembrane region" description="Helical" evidence="1">
    <location>
        <begin position="54"/>
        <end position="75"/>
    </location>
</feature>
<dbReference type="RefSeq" id="WP_121000755.1">
    <property type="nucleotide sequence ID" value="NZ_RBXO01000001.1"/>
</dbReference>
<feature type="transmembrane region" description="Helical" evidence="1">
    <location>
        <begin position="87"/>
        <end position="106"/>
    </location>
</feature>
<keyword evidence="1" id="KW-1133">Transmembrane helix</keyword>
<name>A0A495VSQ4_9PSEU</name>
<evidence type="ECO:0000256" key="1">
    <source>
        <dbReference type="SAM" id="Phobius"/>
    </source>
</evidence>
<feature type="transmembrane region" description="Helical" evidence="1">
    <location>
        <begin position="6"/>
        <end position="21"/>
    </location>
</feature>
<comment type="caution">
    <text evidence="2">The sequence shown here is derived from an EMBL/GenBank/DDBJ whole genome shotgun (WGS) entry which is preliminary data.</text>
</comment>
<feature type="transmembrane region" description="Helical" evidence="1">
    <location>
        <begin position="172"/>
        <end position="196"/>
    </location>
</feature>
<reference evidence="2 3" key="1">
    <citation type="submission" date="2018-10" db="EMBL/GenBank/DDBJ databases">
        <title>Sequencing the genomes of 1000 actinobacteria strains.</title>
        <authorList>
            <person name="Klenk H.-P."/>
        </authorList>
    </citation>
    <scope>NUCLEOTIDE SEQUENCE [LARGE SCALE GENOMIC DNA]</scope>
    <source>
        <strain evidence="2 3">DSM 43800</strain>
    </source>
</reference>
<dbReference type="OrthoDB" id="3693152at2"/>
<dbReference type="Proteomes" id="UP000282084">
    <property type="component" value="Unassembled WGS sequence"/>
</dbReference>
<feature type="transmembrane region" description="Helical" evidence="1">
    <location>
        <begin position="217"/>
        <end position="235"/>
    </location>
</feature>
<accession>A0A495VSQ4</accession>
<organism evidence="2 3">
    <name type="scientific">Saccharothrix australiensis</name>
    <dbReference type="NCBI Taxonomy" id="2072"/>
    <lineage>
        <taxon>Bacteria</taxon>
        <taxon>Bacillati</taxon>
        <taxon>Actinomycetota</taxon>
        <taxon>Actinomycetes</taxon>
        <taxon>Pseudonocardiales</taxon>
        <taxon>Pseudonocardiaceae</taxon>
        <taxon>Saccharothrix</taxon>
    </lineage>
</organism>
<protein>
    <submittedName>
        <fullName evidence="2">Uncharacterized protein</fullName>
    </submittedName>
</protein>
<dbReference type="AlphaFoldDB" id="A0A495VSQ4"/>
<keyword evidence="3" id="KW-1185">Reference proteome</keyword>
<keyword evidence="1" id="KW-0472">Membrane</keyword>
<feature type="transmembrane region" description="Helical" evidence="1">
    <location>
        <begin position="255"/>
        <end position="278"/>
    </location>
</feature>
<evidence type="ECO:0000313" key="2">
    <source>
        <dbReference type="EMBL" id="RKT51717.1"/>
    </source>
</evidence>